<evidence type="ECO:0000256" key="5">
    <source>
        <dbReference type="ARBA" id="ARBA00023136"/>
    </source>
</evidence>
<dbReference type="InterPro" id="IPR050250">
    <property type="entry name" value="Macrolide_Exporter_MacB"/>
</dbReference>
<feature type="transmembrane region" description="Helical" evidence="7">
    <location>
        <begin position="831"/>
        <end position="855"/>
    </location>
</feature>
<evidence type="ECO:0000256" key="2">
    <source>
        <dbReference type="ARBA" id="ARBA00022475"/>
    </source>
</evidence>
<evidence type="ECO:0000313" key="10">
    <source>
        <dbReference type="Proteomes" id="UP000055060"/>
    </source>
</evidence>
<keyword evidence="2" id="KW-1003">Cell membrane</keyword>
<keyword evidence="3 7" id="KW-0812">Transmembrane</keyword>
<evidence type="ECO:0000256" key="4">
    <source>
        <dbReference type="ARBA" id="ARBA00022989"/>
    </source>
</evidence>
<feature type="transmembrane region" description="Helical" evidence="7">
    <location>
        <begin position="336"/>
        <end position="366"/>
    </location>
</feature>
<name>A0A0S7BL81_9CHLR</name>
<feature type="transmembrane region" description="Helical" evidence="7">
    <location>
        <begin position="281"/>
        <end position="308"/>
    </location>
</feature>
<feature type="transmembrane region" description="Helical" evidence="7">
    <location>
        <begin position="20"/>
        <end position="40"/>
    </location>
</feature>
<feature type="transmembrane region" description="Helical" evidence="7">
    <location>
        <begin position="386"/>
        <end position="406"/>
    </location>
</feature>
<sequence length="873" mass="96765">MNVIQALTLRHLKLNKKRTLTTLIGVILSVSMITAVPTFVTSFLDMMQRSVMEETGVWHVIYKDISTQAVDVVKNDENTKQTILNQDIGYAVLKGSKNENKPYLFITSYDDQGFTNFNVKLIEGRLPQNDHEVVISAYIGENGGVQYKIGDVLHLEIGNRILKENDQETVLEQDYNLQEAGEDQTGESLVLTTARDYTITGIIERPGFEPYWAPGYTVISYLDKDELSPADKVNIAVVWKNISKPANNHANALADSLGVTPMNVDYNQDLLRYYGIINDGMLGTLLTLAAIITTLIIIGSVALIYNAFSISIVERSRHLGMLASVGATKQQKRSSVFYEAFIIGAIGIPIGVLCGTLGMGITFALVQPLVASFTGTNTELRLATSPLTILIAVVVSAITIFISAYIPARRASRISPIDAIRQSQDIKLTHKVVKTSRLTRRIFGIEAELGLKNLKRNHRSYRTTIFSMVISIVLFLTVSSLALLAQGSAQSITDNVPYDVEVFVTSSATAQEKRDFYTAVSHLDHVDQSVISQDLIAAGMIGKDRVPENIRAILDENGILPETEGYRTYFQIEAIDDDSLARFARENGIDVAMLKDTANPCGILINTVITQLDDRYQFSKLLNVKTGETLPLTLSSPEDAVQQDVTLKIAALADKMPLGNTEPFKPMQATIIISEDVFASLSGIMAQGYYLSDVFQFIKSADPTQLVESIHEYQKGTSIGNVQIDDIAASQKRERQIKTFVLVFTYGFVALITAIGVANIFNTIFTSIALRKREFAMLRSVGMTPRDFLKMVNYESIFYGIKALIYGLPISFALMYLLYWVTSDSFMVKFIFPWNSVLLVVIGVFAIVSSCMLYASSKVRHENIIDALKMESY</sequence>
<evidence type="ECO:0000313" key="9">
    <source>
        <dbReference type="EMBL" id="GAP15395.1"/>
    </source>
</evidence>
<feature type="transmembrane region" description="Helical" evidence="7">
    <location>
        <begin position="740"/>
        <end position="770"/>
    </location>
</feature>
<keyword evidence="5 7" id="KW-0472">Membrane</keyword>
<evidence type="ECO:0000259" key="8">
    <source>
        <dbReference type="Pfam" id="PF02687"/>
    </source>
</evidence>
<dbReference type="PANTHER" id="PTHR30572:SF4">
    <property type="entry name" value="ABC TRANSPORTER PERMEASE YTRF"/>
    <property type="match status" value="1"/>
</dbReference>
<feature type="transmembrane region" description="Helical" evidence="7">
    <location>
        <begin position="465"/>
        <end position="485"/>
    </location>
</feature>
<dbReference type="EMBL" id="DF967972">
    <property type="protein sequence ID" value="GAP15395.1"/>
    <property type="molecule type" value="Genomic_DNA"/>
</dbReference>
<comment type="similarity">
    <text evidence="6">Belongs to the ABC-4 integral membrane protein family.</text>
</comment>
<protein>
    <submittedName>
        <fullName evidence="9">ABC-type transport system</fullName>
    </submittedName>
</protein>
<feature type="transmembrane region" description="Helical" evidence="7">
    <location>
        <begin position="796"/>
        <end position="819"/>
    </location>
</feature>
<dbReference type="Pfam" id="PF02687">
    <property type="entry name" value="FtsX"/>
    <property type="match status" value="2"/>
</dbReference>
<keyword evidence="4 7" id="KW-1133">Transmembrane helix</keyword>
<dbReference type="PANTHER" id="PTHR30572">
    <property type="entry name" value="MEMBRANE COMPONENT OF TRANSPORTER-RELATED"/>
    <property type="match status" value="1"/>
</dbReference>
<evidence type="ECO:0000256" key="3">
    <source>
        <dbReference type="ARBA" id="ARBA00022692"/>
    </source>
</evidence>
<dbReference type="AlphaFoldDB" id="A0A0S7BL81"/>
<dbReference type="STRING" id="360412.LARV_03181"/>
<accession>A0A0S7BL81</accession>
<reference evidence="9" key="1">
    <citation type="submission" date="2015-07" db="EMBL/GenBank/DDBJ databases">
        <title>Draft Genome Sequences of Anaerolinea thermolimosa IMO-1, Bellilinea caldifistulae GOMI-1, Leptolinea tardivitalis YMTK-2, Levilinea saccharolytica KIBI-1,Longilinea arvoryzae KOME-1, Previously Described as Members of the Anaerolineaceae (Chloroflexi).</title>
        <authorList>
            <person name="Sekiguchi Y."/>
            <person name="Ohashi A."/>
            <person name="Matsuura N."/>
            <person name="Tourlousse M.D."/>
        </authorList>
    </citation>
    <scope>NUCLEOTIDE SEQUENCE [LARGE SCALE GENOMIC DNA]</scope>
    <source>
        <strain evidence="9">KOME-1</strain>
    </source>
</reference>
<evidence type="ECO:0000256" key="1">
    <source>
        <dbReference type="ARBA" id="ARBA00004651"/>
    </source>
</evidence>
<dbReference type="OrthoDB" id="9793166at2"/>
<dbReference type="GO" id="GO:0022857">
    <property type="term" value="F:transmembrane transporter activity"/>
    <property type="evidence" value="ECO:0007669"/>
    <property type="project" value="TreeGrafter"/>
</dbReference>
<gene>
    <name evidence="9" type="ORF">LARV_03181</name>
</gene>
<keyword evidence="10" id="KW-1185">Reference proteome</keyword>
<dbReference type="InterPro" id="IPR003838">
    <property type="entry name" value="ABC3_permease_C"/>
</dbReference>
<proteinExistence type="inferred from homology"/>
<feature type="domain" description="ABC3 transporter permease C-terminal" evidence="8">
    <location>
        <begin position="291"/>
        <end position="416"/>
    </location>
</feature>
<dbReference type="RefSeq" id="WP_075074577.1">
    <property type="nucleotide sequence ID" value="NZ_DF967972.1"/>
</dbReference>
<feature type="domain" description="ABC3 transporter permease C-terminal" evidence="8">
    <location>
        <begin position="748"/>
        <end position="864"/>
    </location>
</feature>
<dbReference type="Proteomes" id="UP000055060">
    <property type="component" value="Unassembled WGS sequence"/>
</dbReference>
<evidence type="ECO:0000256" key="7">
    <source>
        <dbReference type="SAM" id="Phobius"/>
    </source>
</evidence>
<comment type="subcellular location">
    <subcellularLocation>
        <location evidence="1">Cell membrane</location>
        <topology evidence="1">Multi-pass membrane protein</topology>
    </subcellularLocation>
</comment>
<organism evidence="9">
    <name type="scientific">Longilinea arvoryzae</name>
    <dbReference type="NCBI Taxonomy" id="360412"/>
    <lineage>
        <taxon>Bacteria</taxon>
        <taxon>Bacillati</taxon>
        <taxon>Chloroflexota</taxon>
        <taxon>Anaerolineae</taxon>
        <taxon>Anaerolineales</taxon>
        <taxon>Anaerolineaceae</taxon>
        <taxon>Longilinea</taxon>
    </lineage>
</organism>
<evidence type="ECO:0000256" key="6">
    <source>
        <dbReference type="ARBA" id="ARBA00038076"/>
    </source>
</evidence>
<dbReference type="GO" id="GO:0005886">
    <property type="term" value="C:plasma membrane"/>
    <property type="evidence" value="ECO:0007669"/>
    <property type="project" value="UniProtKB-SubCell"/>
</dbReference>